<dbReference type="OrthoDB" id="422362at2759"/>
<feature type="region of interest" description="Disordered" evidence="8">
    <location>
        <begin position="223"/>
        <end position="270"/>
    </location>
</feature>
<dbReference type="SMART" id="SM00570">
    <property type="entry name" value="AWS"/>
    <property type="match status" value="1"/>
</dbReference>
<feature type="region of interest" description="Disordered" evidence="8">
    <location>
        <begin position="135"/>
        <end position="159"/>
    </location>
</feature>
<dbReference type="STRING" id="983644.G3JMN7"/>
<keyword evidence="5 12" id="KW-0808">Transferase</keyword>
<keyword evidence="6" id="KW-0949">S-adenosyl-L-methionine</keyword>
<proteinExistence type="predicted"/>
<evidence type="ECO:0000256" key="8">
    <source>
        <dbReference type="SAM" id="MobiDB-lite"/>
    </source>
</evidence>
<evidence type="ECO:0000313" key="13">
    <source>
        <dbReference type="Proteomes" id="UP000001610"/>
    </source>
</evidence>
<evidence type="ECO:0000259" key="11">
    <source>
        <dbReference type="PROSITE" id="PS51215"/>
    </source>
</evidence>
<sequence>MYSTAVALQRQSANPIPHGCSVCPVASPCLAAKRQLSSPSSLSAARPSHCRGSTALVLVSFRLFLYPHISPFHASFYAAGLIPLYETRRALCDATNAYNPRHHPLPFHNLLPTMLPLFLEPTSSVTSSVADTMSHVASSSSTPPTTIADSDSLHSDTSKHDVASFVEPLLTASQPDFELVSEPIPKTEPTPTPETAIEPVADPVTVSGTASITSLVAEPVAEPAQLSPQRTRRNCTSAPVYNLSKLSGTAGHGKRRANGDDVADRRRRTISGDTLINDGVSTRSSISTRAKSRSGKDAIEALDLGWTPSDLNSPRASRRLAQESTRPRRLSSRPGASVGAAVSSLGSHLSKIGKRGTKAFAGSMSRVSRELLRLRDTNEFSHIDDHPVRHTIWANGKFVDPNAPPPTPPKKKAKEAAPEEEKVEEPVTEIKPRGPKKFLAKGLYAGQDAPTKADFCLTLAEKKKLASLPELDFTKSVNRVMPAPIYTGLRLLLQGRDFKLPFQTCNPLPPGQPKPDEWKKMTKNRFIGDSKDYWRKSPHYQDYSKCVCTPEDGCGDNCQNRIMLYECNDINCNAGKATCTNRAFATLTARRAKGGKYRVGVEVIKTSDRGYGVRSNRCFRPHQIIMEYAGEIITEDECDRRMKNEYKNNECYYLMSFDQNMIIDATTGSIARFVNHSCNPNCRMIKWIVSGQPRMALFAGDSPIMTGDELTYDYNFDPFSAKNVQRCLCGADNCRGFLGPRPREVKPPKTDLKNAVKGTIKAGKRKLKEMLGEEVSSNDKSKKRKIQSATGVKRSLSSASLKAAKGAATAIKKSVSNMSLAKKNSAKSTPVKRRASTGNLLKKATVNKLIKIRPGADKPSTKQVSSRSSSLTMVGTSEENVRAGKKTTPKKASSGKASTKSSPGGASKSTPKGSAKSRASNVGGTPQSKTTPKGKVTPKTAQRRLSGKPKQIAKPTIKLVDD</sequence>
<dbReference type="PROSITE" id="PS51215">
    <property type="entry name" value="AWS"/>
    <property type="match status" value="1"/>
</dbReference>
<dbReference type="Gene3D" id="2.170.270.10">
    <property type="entry name" value="SET domain"/>
    <property type="match status" value="1"/>
</dbReference>
<evidence type="ECO:0000256" key="6">
    <source>
        <dbReference type="ARBA" id="ARBA00022691"/>
    </source>
</evidence>
<dbReference type="InterPro" id="IPR046341">
    <property type="entry name" value="SET_dom_sf"/>
</dbReference>
<feature type="region of interest" description="Disordered" evidence="8">
    <location>
        <begin position="397"/>
        <end position="431"/>
    </location>
</feature>
<keyword evidence="3" id="KW-0158">Chromosome</keyword>
<feature type="region of interest" description="Disordered" evidence="8">
    <location>
        <begin position="767"/>
        <end position="791"/>
    </location>
</feature>
<dbReference type="InterPro" id="IPR006560">
    <property type="entry name" value="AWS_dom"/>
</dbReference>
<dbReference type="PANTHER" id="PTHR22884">
    <property type="entry name" value="SET DOMAIN PROTEINS"/>
    <property type="match status" value="1"/>
</dbReference>
<feature type="region of interest" description="Disordered" evidence="8">
    <location>
        <begin position="819"/>
        <end position="962"/>
    </location>
</feature>
<dbReference type="InterPro" id="IPR050777">
    <property type="entry name" value="SET2_Histone-Lys_MeTrsfase"/>
</dbReference>
<feature type="domain" description="SET" evidence="9">
    <location>
        <begin position="599"/>
        <end position="715"/>
    </location>
</feature>
<dbReference type="InParanoid" id="G3JMN7"/>
<evidence type="ECO:0000313" key="12">
    <source>
        <dbReference type="EMBL" id="EGX90073.1"/>
    </source>
</evidence>
<dbReference type="SUPFAM" id="SSF82199">
    <property type="entry name" value="SET domain"/>
    <property type="match status" value="1"/>
</dbReference>
<dbReference type="RefSeq" id="XP_006671697.1">
    <property type="nucleotide sequence ID" value="XM_006671634.1"/>
</dbReference>
<dbReference type="EMBL" id="JH126403">
    <property type="protein sequence ID" value="EGX90073.1"/>
    <property type="molecule type" value="Genomic_DNA"/>
</dbReference>
<feature type="compositionally biased region" description="Low complexity" evidence="8">
    <location>
        <begin position="332"/>
        <end position="347"/>
    </location>
</feature>
<dbReference type="Pfam" id="PF17907">
    <property type="entry name" value="AWS"/>
    <property type="match status" value="1"/>
</dbReference>
<accession>G3JMN7</accession>
<keyword evidence="13" id="KW-1185">Reference proteome</keyword>
<dbReference type="Pfam" id="PF00856">
    <property type="entry name" value="SET"/>
    <property type="match status" value="1"/>
</dbReference>
<evidence type="ECO:0000259" key="9">
    <source>
        <dbReference type="PROSITE" id="PS50280"/>
    </source>
</evidence>
<evidence type="ECO:0000256" key="3">
    <source>
        <dbReference type="ARBA" id="ARBA00022454"/>
    </source>
</evidence>
<dbReference type="VEuPathDB" id="FungiDB:CCM_06493"/>
<dbReference type="GO" id="GO:0032259">
    <property type="term" value="P:methylation"/>
    <property type="evidence" value="ECO:0007669"/>
    <property type="project" value="UniProtKB-KW"/>
</dbReference>
<dbReference type="Proteomes" id="UP000001610">
    <property type="component" value="Unassembled WGS sequence"/>
</dbReference>
<dbReference type="GeneID" id="18168507"/>
<evidence type="ECO:0000259" key="10">
    <source>
        <dbReference type="PROSITE" id="PS50868"/>
    </source>
</evidence>
<dbReference type="PROSITE" id="PS50868">
    <property type="entry name" value="POST_SET"/>
    <property type="match status" value="1"/>
</dbReference>
<feature type="compositionally biased region" description="Polar residues" evidence="8">
    <location>
        <begin position="226"/>
        <end position="247"/>
    </location>
</feature>
<dbReference type="OMA" id="HNCRGVL"/>
<organism evidence="12 13">
    <name type="scientific">Cordyceps militaris (strain CM01)</name>
    <name type="common">Caterpillar fungus</name>
    <dbReference type="NCBI Taxonomy" id="983644"/>
    <lineage>
        <taxon>Eukaryota</taxon>
        <taxon>Fungi</taxon>
        <taxon>Dikarya</taxon>
        <taxon>Ascomycota</taxon>
        <taxon>Pezizomycotina</taxon>
        <taxon>Sordariomycetes</taxon>
        <taxon>Hypocreomycetidae</taxon>
        <taxon>Hypocreales</taxon>
        <taxon>Cordycipitaceae</taxon>
        <taxon>Cordyceps</taxon>
    </lineage>
</organism>
<feature type="compositionally biased region" description="Polar residues" evidence="8">
    <location>
        <begin position="861"/>
        <end position="878"/>
    </location>
</feature>
<name>G3JMN7_CORMM</name>
<dbReference type="FunFam" id="2.170.270.10:FF:000037">
    <property type="entry name" value="Histone-lysine N-methyltransferase"/>
    <property type="match status" value="1"/>
</dbReference>
<feature type="compositionally biased region" description="Polar residues" evidence="8">
    <location>
        <begin position="918"/>
        <end position="928"/>
    </location>
</feature>
<feature type="compositionally biased region" description="Low complexity" evidence="8">
    <location>
        <begin position="929"/>
        <end position="940"/>
    </location>
</feature>
<dbReference type="SMART" id="SM00508">
    <property type="entry name" value="PostSET"/>
    <property type="match status" value="2"/>
</dbReference>
<feature type="compositionally biased region" description="Low complexity" evidence="8">
    <location>
        <begin position="890"/>
        <end position="917"/>
    </location>
</feature>
<feature type="domain" description="AWS" evidence="11">
    <location>
        <begin position="541"/>
        <end position="588"/>
    </location>
</feature>
<comment type="subcellular location">
    <subcellularLocation>
        <location evidence="2">Chromosome</location>
    </subcellularLocation>
    <subcellularLocation>
        <location evidence="1">Nucleus</location>
    </subcellularLocation>
</comment>
<feature type="domain" description="Post-SET" evidence="10">
    <location>
        <begin position="723"/>
        <end position="739"/>
    </location>
</feature>
<evidence type="ECO:0000256" key="2">
    <source>
        <dbReference type="ARBA" id="ARBA00004286"/>
    </source>
</evidence>
<feature type="region of interest" description="Disordered" evidence="8">
    <location>
        <begin position="306"/>
        <end position="351"/>
    </location>
</feature>
<evidence type="ECO:0000256" key="4">
    <source>
        <dbReference type="ARBA" id="ARBA00022603"/>
    </source>
</evidence>
<dbReference type="InterPro" id="IPR003616">
    <property type="entry name" value="Post-SET_dom"/>
</dbReference>
<dbReference type="eggNOG" id="KOG1083">
    <property type="taxonomic scope" value="Eukaryota"/>
</dbReference>
<reference evidence="12 13" key="1">
    <citation type="journal article" date="2011" name="Genome Biol.">
        <title>Genome sequence of the insect pathogenic fungus Cordyceps militaris, a valued traditional Chinese medicine.</title>
        <authorList>
            <person name="Zheng P."/>
            <person name="Xia Y."/>
            <person name="Xiao G."/>
            <person name="Xiong C."/>
            <person name="Hu X."/>
            <person name="Zhang S."/>
            <person name="Zheng H."/>
            <person name="Huang Y."/>
            <person name="Zhou Y."/>
            <person name="Wang S."/>
            <person name="Zhao G.P."/>
            <person name="Liu X."/>
            <person name="St Leger R.J."/>
            <person name="Wang C."/>
        </authorList>
    </citation>
    <scope>NUCLEOTIDE SEQUENCE [LARGE SCALE GENOMIC DNA]</scope>
    <source>
        <strain evidence="12 13">CM01</strain>
    </source>
</reference>
<keyword evidence="7" id="KW-0539">Nucleus</keyword>
<dbReference type="InterPro" id="IPR001214">
    <property type="entry name" value="SET_dom"/>
</dbReference>
<gene>
    <name evidence="12" type="ORF">CCM_06493</name>
</gene>
<feature type="compositionally biased region" description="Low complexity" evidence="8">
    <location>
        <begin position="137"/>
        <end position="150"/>
    </location>
</feature>
<dbReference type="GO" id="GO:0005694">
    <property type="term" value="C:chromosome"/>
    <property type="evidence" value="ECO:0007669"/>
    <property type="project" value="UniProtKB-SubCell"/>
</dbReference>
<dbReference type="AlphaFoldDB" id="G3JMN7"/>
<protein>
    <submittedName>
        <fullName evidence="12">Histone-lysine N-methyltransferase (Ash1), putative</fullName>
    </submittedName>
</protein>
<dbReference type="HOGENOM" id="CLU_004379_1_0_1"/>
<evidence type="ECO:0000256" key="1">
    <source>
        <dbReference type="ARBA" id="ARBA00004123"/>
    </source>
</evidence>
<evidence type="ECO:0000256" key="5">
    <source>
        <dbReference type="ARBA" id="ARBA00022679"/>
    </source>
</evidence>
<dbReference type="GO" id="GO:0005634">
    <property type="term" value="C:nucleus"/>
    <property type="evidence" value="ECO:0007669"/>
    <property type="project" value="UniProtKB-SubCell"/>
</dbReference>
<keyword evidence="4 12" id="KW-0489">Methyltransferase</keyword>
<evidence type="ECO:0000256" key="7">
    <source>
        <dbReference type="ARBA" id="ARBA00023242"/>
    </source>
</evidence>
<dbReference type="GO" id="GO:0042054">
    <property type="term" value="F:histone methyltransferase activity"/>
    <property type="evidence" value="ECO:0007669"/>
    <property type="project" value="InterPro"/>
</dbReference>
<feature type="compositionally biased region" description="Basic and acidic residues" evidence="8">
    <location>
        <begin position="414"/>
        <end position="431"/>
    </location>
</feature>
<dbReference type="PROSITE" id="PS50280">
    <property type="entry name" value="SET"/>
    <property type="match status" value="1"/>
</dbReference>
<dbReference type="SMART" id="SM00317">
    <property type="entry name" value="SET"/>
    <property type="match status" value="1"/>
</dbReference>
<dbReference type="KEGG" id="cmt:CCM_06493"/>